<feature type="transmembrane region" description="Helical" evidence="1">
    <location>
        <begin position="91"/>
        <end position="109"/>
    </location>
</feature>
<evidence type="ECO:0000256" key="1">
    <source>
        <dbReference type="SAM" id="Phobius"/>
    </source>
</evidence>
<evidence type="ECO:0000313" key="2">
    <source>
        <dbReference type="EMBL" id="MBO0949284.1"/>
    </source>
</evidence>
<feature type="transmembrane region" description="Helical" evidence="1">
    <location>
        <begin position="115"/>
        <end position="134"/>
    </location>
</feature>
<dbReference type="RefSeq" id="WP_207329256.1">
    <property type="nucleotide sequence ID" value="NZ_JAFMYW010000003.1"/>
</dbReference>
<reference evidence="2 3" key="1">
    <citation type="submission" date="2021-03" db="EMBL/GenBank/DDBJ databases">
        <title>Fibrella sp. HMF5405 genome sequencing and assembly.</title>
        <authorList>
            <person name="Kang H."/>
            <person name="Kim H."/>
            <person name="Bae S."/>
            <person name="Joh K."/>
        </authorList>
    </citation>
    <scope>NUCLEOTIDE SEQUENCE [LARGE SCALE GENOMIC DNA]</scope>
    <source>
        <strain evidence="2 3">HMF5405</strain>
    </source>
</reference>
<evidence type="ECO:0008006" key="4">
    <source>
        <dbReference type="Google" id="ProtNLM"/>
    </source>
</evidence>
<proteinExistence type="predicted"/>
<keyword evidence="3" id="KW-1185">Reference proteome</keyword>
<gene>
    <name evidence="2" type="ORF">J2I46_11875</name>
</gene>
<evidence type="ECO:0000313" key="3">
    <source>
        <dbReference type="Proteomes" id="UP000664628"/>
    </source>
</evidence>
<keyword evidence="1" id="KW-0472">Membrane</keyword>
<protein>
    <recommendedName>
        <fullName evidence="4">DUF1700 domain-containing protein</fullName>
    </recommendedName>
</protein>
<dbReference type="EMBL" id="JAFMYW010000003">
    <property type="protein sequence ID" value="MBO0949284.1"/>
    <property type="molecule type" value="Genomic_DNA"/>
</dbReference>
<feature type="transmembrane region" description="Helical" evidence="1">
    <location>
        <begin position="175"/>
        <end position="196"/>
    </location>
</feature>
<dbReference type="Proteomes" id="UP000664628">
    <property type="component" value="Unassembled WGS sequence"/>
</dbReference>
<name>A0ABS3JGZ3_9BACT</name>
<feature type="transmembrane region" description="Helical" evidence="1">
    <location>
        <begin position="146"/>
        <end position="163"/>
    </location>
</feature>
<comment type="caution">
    <text evidence="2">The sequence shown here is derived from an EMBL/GenBank/DDBJ whole genome shotgun (WGS) entry which is preliminary data.</text>
</comment>
<sequence length="214" mass="24158">MTATQESYLNHFLGTYEKQVSKPVLDEVRDHYRMAITTAMTNGSSFDEALTNTHESFGGEHGVLSLEWPFQKSLVIRRRDDIEHALRRYTWGKKLPITIGIFLVIWWNNDTGSSLVSHLGGPGLFGFLLHVTSYYTEGMSKRANRLAFFLIVAAMMAYVLGVHTTNKSVHGSGNLYLIAGWSAVQTLLVLIILINFKQKPSPYLKRKEDVYGSI</sequence>
<keyword evidence="1" id="KW-0812">Transmembrane</keyword>
<accession>A0ABS3JGZ3</accession>
<organism evidence="2 3">
    <name type="scientific">Fibrella forsythiae</name>
    <dbReference type="NCBI Taxonomy" id="2817061"/>
    <lineage>
        <taxon>Bacteria</taxon>
        <taxon>Pseudomonadati</taxon>
        <taxon>Bacteroidota</taxon>
        <taxon>Cytophagia</taxon>
        <taxon>Cytophagales</taxon>
        <taxon>Spirosomataceae</taxon>
        <taxon>Fibrella</taxon>
    </lineage>
</organism>
<keyword evidence="1" id="KW-1133">Transmembrane helix</keyword>